<accession>F4Q6J8</accession>
<feature type="region of interest" description="Disordered" evidence="3">
    <location>
        <begin position="278"/>
        <end position="299"/>
    </location>
</feature>
<dbReference type="KEGG" id="dfa:DFA_09046"/>
<protein>
    <submittedName>
        <fullName evidence="4">Asparaginase 2</fullName>
    </submittedName>
</protein>
<dbReference type="PANTHER" id="PTHR10188:SF8">
    <property type="entry name" value="THREONINE ASPARTASE 1"/>
    <property type="match status" value="1"/>
</dbReference>
<feature type="active site" description="Nucleophile" evidence="1">
    <location>
        <position position="305"/>
    </location>
</feature>
<evidence type="ECO:0000313" key="4">
    <source>
        <dbReference type="EMBL" id="EGG16508.1"/>
    </source>
</evidence>
<evidence type="ECO:0000256" key="3">
    <source>
        <dbReference type="SAM" id="MobiDB-lite"/>
    </source>
</evidence>
<reference evidence="5" key="1">
    <citation type="journal article" date="2011" name="Genome Res.">
        <title>Phylogeny-wide analysis of social amoeba genomes highlights ancient origins for complex intercellular communication.</title>
        <authorList>
            <person name="Heidel A.J."/>
            <person name="Lawal H.M."/>
            <person name="Felder M."/>
            <person name="Schilde C."/>
            <person name="Helps N.R."/>
            <person name="Tunggal B."/>
            <person name="Rivero F."/>
            <person name="John U."/>
            <person name="Schleicher M."/>
            <person name="Eichinger L."/>
            <person name="Platzer M."/>
            <person name="Noegel A.A."/>
            <person name="Schaap P."/>
            <person name="Gloeckner G."/>
        </authorList>
    </citation>
    <scope>NUCLEOTIDE SEQUENCE [LARGE SCALE GENOMIC DNA]</scope>
    <source>
        <strain evidence="5">SH3</strain>
    </source>
</reference>
<dbReference type="STRING" id="1054147.F4Q6J8"/>
<keyword evidence="5" id="KW-1185">Reference proteome</keyword>
<name>F4Q6J8_CACFS</name>
<sequence length="380" mass="41969">MSEDNINYILSMSQQQEKKKSINDDDDDLKKRYPLFIGIHVGAGYHSKKLSRSYRDVVDSCLKRSKDIVYQTLSDSDASDGQQQHTICASSIVEIVIQMLEDDPLTNAGKGSNLNFDGQVECDASLMDGQFNCHCNNNCFQQQQSKDKKRYSIHHRQQQPNNNNNNNIIDNNGLMICGGGIWAGVGAVNGITNPIRLVGEMVKRQKKSADKSLGRVRPLMLVASGAKEWAMNHSVETYDPNSLFGDPLITQQSNLTYLKHKSKLEYWKSIKGHFEQENGENEEYNQQEGGDDDNDDNQDEQLYDTVGAIVVDWNGNVAAGVSSGGISLKHPGRVGEAAIFGSGCWAQNELIIKNHNDDGDDDDSIVIPGVASSCTGTSFI</sequence>
<dbReference type="GO" id="GO:0051604">
    <property type="term" value="P:protein maturation"/>
    <property type="evidence" value="ECO:0007669"/>
    <property type="project" value="TreeGrafter"/>
</dbReference>
<evidence type="ECO:0000256" key="1">
    <source>
        <dbReference type="PIRSR" id="PIRSR600246-1"/>
    </source>
</evidence>
<dbReference type="RefSeq" id="XP_004354908.1">
    <property type="nucleotide sequence ID" value="XM_004354856.1"/>
</dbReference>
<dbReference type="InterPro" id="IPR029055">
    <property type="entry name" value="Ntn_hydrolases_N"/>
</dbReference>
<dbReference type="GO" id="GO:0005737">
    <property type="term" value="C:cytoplasm"/>
    <property type="evidence" value="ECO:0007669"/>
    <property type="project" value="TreeGrafter"/>
</dbReference>
<dbReference type="AlphaFoldDB" id="F4Q6J8"/>
<dbReference type="Gene3D" id="3.60.20.30">
    <property type="entry name" value="(Glycosyl)asparaginase"/>
    <property type="match status" value="1"/>
</dbReference>
<dbReference type="GeneID" id="14868555"/>
<feature type="site" description="Cleavage; by autolysis" evidence="2">
    <location>
        <begin position="304"/>
        <end position="305"/>
    </location>
</feature>
<gene>
    <name evidence="4" type="ORF">DFA_09046</name>
</gene>
<feature type="compositionally biased region" description="Basic residues" evidence="3">
    <location>
        <begin position="148"/>
        <end position="157"/>
    </location>
</feature>
<dbReference type="PANTHER" id="PTHR10188">
    <property type="entry name" value="L-ASPARAGINASE"/>
    <property type="match status" value="1"/>
</dbReference>
<dbReference type="InterPro" id="IPR000246">
    <property type="entry name" value="Peptidase_T2"/>
</dbReference>
<dbReference type="CDD" id="cd04514">
    <property type="entry name" value="Taspase1_like"/>
    <property type="match status" value="1"/>
</dbReference>
<dbReference type="SUPFAM" id="SSF56235">
    <property type="entry name" value="N-terminal nucleophile aminohydrolases (Ntn hydrolases)"/>
    <property type="match status" value="2"/>
</dbReference>
<organism evidence="4 5">
    <name type="scientific">Cavenderia fasciculata</name>
    <name type="common">Slime mold</name>
    <name type="synonym">Dictyostelium fasciculatum</name>
    <dbReference type="NCBI Taxonomy" id="261658"/>
    <lineage>
        <taxon>Eukaryota</taxon>
        <taxon>Amoebozoa</taxon>
        <taxon>Evosea</taxon>
        <taxon>Eumycetozoa</taxon>
        <taxon>Dictyostelia</taxon>
        <taxon>Acytosteliales</taxon>
        <taxon>Cavenderiaceae</taxon>
        <taxon>Cavenderia</taxon>
    </lineage>
</organism>
<dbReference type="Proteomes" id="UP000007797">
    <property type="component" value="Unassembled WGS sequence"/>
</dbReference>
<feature type="region of interest" description="Disordered" evidence="3">
    <location>
        <begin position="148"/>
        <end position="167"/>
    </location>
</feature>
<dbReference type="Pfam" id="PF01112">
    <property type="entry name" value="Asparaginase_2"/>
    <property type="match status" value="2"/>
</dbReference>
<dbReference type="GO" id="GO:0004298">
    <property type="term" value="F:threonine-type endopeptidase activity"/>
    <property type="evidence" value="ECO:0007669"/>
    <property type="project" value="InterPro"/>
</dbReference>
<proteinExistence type="predicted"/>
<dbReference type="EMBL" id="GL883023">
    <property type="protein sequence ID" value="EGG16508.1"/>
    <property type="molecule type" value="Genomic_DNA"/>
</dbReference>
<dbReference type="InterPro" id="IPR037464">
    <property type="entry name" value="Taspase1"/>
</dbReference>
<evidence type="ECO:0000313" key="5">
    <source>
        <dbReference type="Proteomes" id="UP000007797"/>
    </source>
</evidence>
<dbReference type="OrthoDB" id="19407at2759"/>
<evidence type="ECO:0000256" key="2">
    <source>
        <dbReference type="PIRSR" id="PIRSR600246-3"/>
    </source>
</evidence>